<sequence>KKVLGNKNVSDSDLINVTSTDFLKLILTLDEQKITSCDIAPDIRGDENNSEDKDEFKMIQDYRRYRAIHKRIFIVEDGHSKTDEFEEQQGADK</sequence>
<name>A0A1A8WQ09_PLAMA</name>
<evidence type="ECO:0000313" key="1">
    <source>
        <dbReference type="EMBL" id="SBS93410.1"/>
    </source>
</evidence>
<accession>A0A1A8WQ09</accession>
<proteinExistence type="predicted"/>
<protein>
    <submittedName>
        <fullName evidence="1">Uncharacterized protein</fullName>
    </submittedName>
</protein>
<dbReference type="EMBL" id="FLQW01002489">
    <property type="protein sequence ID" value="SBS93410.1"/>
    <property type="molecule type" value="Genomic_DNA"/>
</dbReference>
<evidence type="ECO:0000313" key="2">
    <source>
        <dbReference type="Proteomes" id="UP000078597"/>
    </source>
</evidence>
<feature type="non-terminal residue" evidence="1">
    <location>
        <position position="1"/>
    </location>
</feature>
<dbReference type="AlphaFoldDB" id="A0A1A8WQ09"/>
<dbReference type="VEuPathDB" id="PlasmoDB:PmUG01_11039400"/>
<organism evidence="1 2">
    <name type="scientific">Plasmodium malariae</name>
    <dbReference type="NCBI Taxonomy" id="5858"/>
    <lineage>
        <taxon>Eukaryota</taxon>
        <taxon>Sar</taxon>
        <taxon>Alveolata</taxon>
        <taxon>Apicomplexa</taxon>
        <taxon>Aconoidasida</taxon>
        <taxon>Haemosporida</taxon>
        <taxon>Plasmodiidae</taxon>
        <taxon>Plasmodium</taxon>
        <taxon>Plasmodium (Plasmodium)</taxon>
    </lineage>
</organism>
<dbReference type="Proteomes" id="UP000078597">
    <property type="component" value="Unassembled WGS sequence"/>
</dbReference>
<gene>
    <name evidence="1" type="ORF">PMALA_039540</name>
</gene>
<reference evidence="2" key="1">
    <citation type="submission" date="2016-05" db="EMBL/GenBank/DDBJ databases">
        <authorList>
            <person name="Naeem Raeece"/>
        </authorList>
    </citation>
    <scope>NUCLEOTIDE SEQUENCE [LARGE SCALE GENOMIC DNA]</scope>
</reference>